<dbReference type="AlphaFoldDB" id="A0A6A4PV74"/>
<sequence length="81" mass="9559">MYYILNWDFLEKTLNDFRFPPIIVSLFIWCVRSRSMSFFGLALGWTISTQPEVSAKAILCIITCLFSIRKNFPSLSRRMRT</sequence>
<reference evidence="2" key="1">
    <citation type="journal article" date="2020" name="Nat. Commun.">
        <title>Genome sequence of the cluster root forming white lupin.</title>
        <authorList>
            <person name="Hufnagel B."/>
            <person name="Marques A."/>
            <person name="Soriano A."/>
            <person name="Marques L."/>
            <person name="Divol F."/>
            <person name="Doumas P."/>
            <person name="Sallet E."/>
            <person name="Mancinotti D."/>
            <person name="Carrere S."/>
            <person name="Marande W."/>
            <person name="Arribat S."/>
            <person name="Keller J."/>
            <person name="Huneau C."/>
            <person name="Blein T."/>
            <person name="Aime D."/>
            <person name="Laguerre M."/>
            <person name="Taylor J."/>
            <person name="Schubert V."/>
            <person name="Nelson M."/>
            <person name="Geu-Flores F."/>
            <person name="Crespi M."/>
            <person name="Gallardo-Guerrero K."/>
            <person name="Delaux P.-M."/>
            <person name="Salse J."/>
            <person name="Berges H."/>
            <person name="Guyot R."/>
            <person name="Gouzy J."/>
            <person name="Peret B."/>
        </authorList>
    </citation>
    <scope>NUCLEOTIDE SEQUENCE [LARGE SCALE GENOMIC DNA]</scope>
    <source>
        <strain evidence="2">cv. Amiga</strain>
    </source>
</reference>
<dbReference type="EMBL" id="WOCE01000010">
    <property type="protein sequence ID" value="KAE9605279.1"/>
    <property type="molecule type" value="Genomic_DNA"/>
</dbReference>
<evidence type="ECO:0000313" key="2">
    <source>
        <dbReference type="Proteomes" id="UP000447434"/>
    </source>
</evidence>
<dbReference type="Proteomes" id="UP000447434">
    <property type="component" value="Chromosome 10"/>
</dbReference>
<name>A0A6A4PV74_LUPAL</name>
<organism evidence="1 2">
    <name type="scientific">Lupinus albus</name>
    <name type="common">White lupine</name>
    <name type="synonym">Lupinus termis</name>
    <dbReference type="NCBI Taxonomy" id="3870"/>
    <lineage>
        <taxon>Eukaryota</taxon>
        <taxon>Viridiplantae</taxon>
        <taxon>Streptophyta</taxon>
        <taxon>Embryophyta</taxon>
        <taxon>Tracheophyta</taxon>
        <taxon>Spermatophyta</taxon>
        <taxon>Magnoliopsida</taxon>
        <taxon>eudicotyledons</taxon>
        <taxon>Gunneridae</taxon>
        <taxon>Pentapetalae</taxon>
        <taxon>rosids</taxon>
        <taxon>fabids</taxon>
        <taxon>Fabales</taxon>
        <taxon>Fabaceae</taxon>
        <taxon>Papilionoideae</taxon>
        <taxon>50 kb inversion clade</taxon>
        <taxon>genistoids sensu lato</taxon>
        <taxon>core genistoids</taxon>
        <taxon>Genisteae</taxon>
        <taxon>Lupinus</taxon>
    </lineage>
</organism>
<comment type="caution">
    <text evidence="1">The sequence shown here is derived from an EMBL/GenBank/DDBJ whole genome shotgun (WGS) entry which is preliminary data.</text>
</comment>
<evidence type="ECO:0000313" key="1">
    <source>
        <dbReference type="EMBL" id="KAE9605279.1"/>
    </source>
</evidence>
<gene>
    <name evidence="1" type="ORF">Lalb_Chr10g0095621</name>
</gene>
<proteinExistence type="predicted"/>
<protein>
    <submittedName>
        <fullName evidence="1">Uncharacterized protein</fullName>
    </submittedName>
</protein>
<keyword evidence="2" id="KW-1185">Reference proteome</keyword>
<accession>A0A6A4PV74</accession>